<proteinExistence type="predicted"/>
<gene>
    <name evidence="2" type="ORF">JP09_009275</name>
</gene>
<keyword evidence="3" id="KW-1185">Reference proteome</keyword>
<dbReference type="OrthoDB" id="9846999at2"/>
<sequence length="351" mass="37878">MDLPAIFRLVGLEFKKLFKGKALYIVIFLLIVFAGMSTTGWKDNYQNNVNSLRQMIGNSTQNLEQMAKLPPNVIKPPVVIIGGMGSYEPPQIDWVNHPLKDADGNLIPENMAYYKQLYTTYYENQIVALTQEGGQFSLGRLMGQGASQVGMLIPILAVALAVGLFATDFRGGYRLMVSRGVRRSNVMTAKLLTALTLAVSLAALFTGAQLVFGLVSSSGIEGAGLSGVSSSTILSIFAIALLLFVAYMALGGVISTVVGTPSAAMAIGLVVAFISVSFFFNLTPEDHFFLAGLSPVSLGYNFNSLMYYVWRDGDASTRYRDVAPSVAFALTYAAIFVTAIYGIFSNKQLRA</sequence>
<dbReference type="RefSeq" id="WP_102331699.1">
    <property type="nucleotide sequence ID" value="NZ_CP058566.2"/>
</dbReference>
<evidence type="ECO:0000313" key="3">
    <source>
        <dbReference type="Proteomes" id="UP000235653"/>
    </source>
</evidence>
<dbReference type="AlphaFoldDB" id="A0A2P5P5D3"/>
<feature type="transmembrane region" description="Helical" evidence="1">
    <location>
        <begin position="149"/>
        <end position="170"/>
    </location>
</feature>
<dbReference type="Proteomes" id="UP000235653">
    <property type="component" value="Unassembled WGS sequence"/>
</dbReference>
<dbReference type="Pfam" id="PF12679">
    <property type="entry name" value="ABC2_membrane_2"/>
    <property type="match status" value="1"/>
</dbReference>
<keyword evidence="1" id="KW-0812">Transmembrane</keyword>
<organism evidence="2 3">
    <name type="scientific">Dehalogenimonas etheniformans</name>
    <dbReference type="NCBI Taxonomy" id="1536648"/>
    <lineage>
        <taxon>Bacteria</taxon>
        <taxon>Bacillati</taxon>
        <taxon>Chloroflexota</taxon>
        <taxon>Dehalococcoidia</taxon>
        <taxon>Dehalococcoidales</taxon>
        <taxon>Dehalococcoidaceae</taxon>
        <taxon>Dehalogenimonas</taxon>
    </lineage>
</organism>
<feature type="transmembrane region" description="Helical" evidence="1">
    <location>
        <begin position="191"/>
        <end position="212"/>
    </location>
</feature>
<protein>
    <submittedName>
        <fullName evidence="2">Uncharacterized protein</fullName>
    </submittedName>
</protein>
<dbReference type="GO" id="GO:0005886">
    <property type="term" value="C:plasma membrane"/>
    <property type="evidence" value="ECO:0007669"/>
    <property type="project" value="UniProtKB-SubCell"/>
</dbReference>
<feature type="transmembrane region" description="Helical" evidence="1">
    <location>
        <begin position="262"/>
        <end position="282"/>
    </location>
</feature>
<name>A0A2P5P5D3_9CHLR</name>
<feature type="transmembrane region" description="Helical" evidence="1">
    <location>
        <begin position="288"/>
        <end position="310"/>
    </location>
</feature>
<reference evidence="2 3" key="1">
    <citation type="journal article" date="2017" name="ISME J.">
        <title>Grape pomace compost harbors organohalide-respiring Dehalogenimonas species with novel reductive dehalogenase genes.</title>
        <authorList>
            <person name="Yang Y."/>
            <person name="Higgins S.A."/>
            <person name="Yan J."/>
            <person name="Simsir B."/>
            <person name="Chourey K."/>
            <person name="Iyer R."/>
            <person name="Hettich R.L."/>
            <person name="Baldwin B."/>
            <person name="Ogles D.M."/>
            <person name="Loffler F.E."/>
        </authorList>
    </citation>
    <scope>NUCLEOTIDE SEQUENCE [LARGE SCALE GENOMIC DNA]</scope>
    <source>
        <strain evidence="2 3">GP</strain>
    </source>
</reference>
<evidence type="ECO:0000313" key="2">
    <source>
        <dbReference type="EMBL" id="PPD57508.1"/>
    </source>
</evidence>
<dbReference type="GO" id="GO:0140359">
    <property type="term" value="F:ABC-type transporter activity"/>
    <property type="evidence" value="ECO:0007669"/>
    <property type="project" value="InterPro"/>
</dbReference>
<accession>A0A2P5P5D3</accession>
<feature type="transmembrane region" description="Helical" evidence="1">
    <location>
        <begin position="322"/>
        <end position="344"/>
    </location>
</feature>
<evidence type="ECO:0000256" key="1">
    <source>
        <dbReference type="SAM" id="Phobius"/>
    </source>
</evidence>
<keyword evidence="1" id="KW-1133">Transmembrane helix</keyword>
<feature type="transmembrane region" description="Helical" evidence="1">
    <location>
        <begin position="232"/>
        <end position="250"/>
    </location>
</feature>
<dbReference type="EMBL" id="JQAN02000012">
    <property type="protein sequence ID" value="PPD57508.1"/>
    <property type="molecule type" value="Genomic_DNA"/>
</dbReference>
<keyword evidence="1" id="KW-0472">Membrane</keyword>
<dbReference type="PANTHER" id="PTHR37305:SF1">
    <property type="entry name" value="MEMBRANE PROTEIN"/>
    <property type="match status" value="1"/>
</dbReference>
<dbReference type="PANTHER" id="PTHR37305">
    <property type="entry name" value="INTEGRAL MEMBRANE PROTEIN-RELATED"/>
    <property type="match status" value="1"/>
</dbReference>
<feature type="transmembrane region" description="Helical" evidence="1">
    <location>
        <begin position="22"/>
        <end position="41"/>
    </location>
</feature>
<comment type="caution">
    <text evidence="2">The sequence shown here is derived from an EMBL/GenBank/DDBJ whole genome shotgun (WGS) entry which is preliminary data.</text>
</comment>